<sequence length="30" mass="3520">MLQMLIKPVFTRVSGVTFFVTLTLQCYKRV</sequence>
<reference evidence="1" key="1">
    <citation type="journal article" date="2021" name="Proc. Natl. Acad. Sci. U.S.A.">
        <title>A Catalog of Tens of Thousands of Viruses from Human Metagenomes Reveals Hidden Associations with Chronic Diseases.</title>
        <authorList>
            <person name="Tisza M.J."/>
            <person name="Buck C.B."/>
        </authorList>
    </citation>
    <scope>NUCLEOTIDE SEQUENCE</scope>
    <source>
        <strain evidence="1">CtGMq5</strain>
    </source>
</reference>
<organism evidence="1">
    <name type="scientific">Siphoviridae sp. ctGMq5</name>
    <dbReference type="NCBI Taxonomy" id="2826220"/>
    <lineage>
        <taxon>Viruses</taxon>
        <taxon>Duplodnaviria</taxon>
        <taxon>Heunggongvirae</taxon>
        <taxon>Uroviricota</taxon>
        <taxon>Caudoviricetes</taxon>
    </lineage>
</organism>
<name>A0A8S5NNX0_9CAUD</name>
<accession>A0A8S5NNX0</accession>
<proteinExistence type="predicted"/>
<protein>
    <submittedName>
        <fullName evidence="1">Uncharacterized protein</fullName>
    </submittedName>
</protein>
<evidence type="ECO:0000313" key="1">
    <source>
        <dbReference type="EMBL" id="DAD95920.1"/>
    </source>
</evidence>
<dbReference type="EMBL" id="BK015206">
    <property type="protein sequence ID" value="DAD95920.1"/>
    <property type="molecule type" value="Genomic_DNA"/>
</dbReference>